<accession>A0A3S0AZ61</accession>
<protein>
    <submittedName>
        <fullName evidence="1">Topology modulation protein</fullName>
    </submittedName>
</protein>
<dbReference type="InterPro" id="IPR052922">
    <property type="entry name" value="Cytidylate_Kinase-2"/>
</dbReference>
<comment type="caution">
    <text evidence="1">The sequence shown here is derived from an EMBL/GenBank/DDBJ whole genome shotgun (WGS) entry which is preliminary data.</text>
</comment>
<sequence>MEKTELSVYQRILIIGSPGSGKSTLANQLANQLHLPLIHLDQLNWQETNTTLAPEVFDQKLEQVLSQEAWLIDGHYSRSLEARLKACDCVIWLDFPRLLCVYRVIKRYLVGKTQGMTLGGNPLLLEKDFLKFVWQFNQENRANISQLQQNYLDLPWFHIQRKKDLPK</sequence>
<evidence type="ECO:0000313" key="1">
    <source>
        <dbReference type="EMBL" id="RST90447.1"/>
    </source>
</evidence>
<keyword evidence="2" id="KW-1185">Reference proteome</keyword>
<dbReference type="Pfam" id="PF01202">
    <property type="entry name" value="SKI"/>
    <property type="match status" value="1"/>
</dbReference>
<name>A0A3S0AZ61_9ENTE</name>
<gene>
    <name evidence="1" type="ORF">C7P63_02100</name>
</gene>
<proteinExistence type="predicted"/>
<dbReference type="AlphaFoldDB" id="A0A3S0AZ61"/>
<dbReference type="PANTHER" id="PTHR37816">
    <property type="entry name" value="YALI0E33011P"/>
    <property type="match status" value="1"/>
</dbReference>
<organism evidence="1 2">
    <name type="scientific">Vagococcus humatus</name>
    <dbReference type="NCBI Taxonomy" id="1889241"/>
    <lineage>
        <taxon>Bacteria</taxon>
        <taxon>Bacillati</taxon>
        <taxon>Bacillota</taxon>
        <taxon>Bacilli</taxon>
        <taxon>Lactobacillales</taxon>
        <taxon>Enterococcaceae</taxon>
        <taxon>Vagococcus</taxon>
    </lineage>
</organism>
<dbReference type="RefSeq" id="WP_125942504.1">
    <property type="nucleotide sequence ID" value="NZ_PXZH01000001.1"/>
</dbReference>
<dbReference type="Proteomes" id="UP000277864">
    <property type="component" value="Unassembled WGS sequence"/>
</dbReference>
<dbReference type="PANTHER" id="PTHR37816:SF3">
    <property type="entry name" value="MODULATES DNA TOPOLOGY"/>
    <property type="match status" value="1"/>
</dbReference>
<dbReference type="InterPro" id="IPR027417">
    <property type="entry name" value="P-loop_NTPase"/>
</dbReference>
<reference evidence="1 2" key="1">
    <citation type="submission" date="2018-03" db="EMBL/GenBank/DDBJ databases">
        <authorList>
            <person name="Gulvik C.A."/>
        </authorList>
    </citation>
    <scope>NUCLEOTIDE SEQUENCE [LARGE SCALE GENOMIC DNA]</scope>
    <source>
        <strain evidence="1 2">JCM 31581</strain>
    </source>
</reference>
<dbReference type="EMBL" id="PXZH01000001">
    <property type="protein sequence ID" value="RST90447.1"/>
    <property type="molecule type" value="Genomic_DNA"/>
</dbReference>
<evidence type="ECO:0000313" key="2">
    <source>
        <dbReference type="Proteomes" id="UP000277864"/>
    </source>
</evidence>
<dbReference type="OrthoDB" id="1201990at2"/>
<dbReference type="SUPFAM" id="SSF52540">
    <property type="entry name" value="P-loop containing nucleoside triphosphate hydrolases"/>
    <property type="match status" value="1"/>
</dbReference>
<dbReference type="Gene3D" id="3.40.50.300">
    <property type="entry name" value="P-loop containing nucleotide triphosphate hydrolases"/>
    <property type="match status" value="1"/>
</dbReference>
<dbReference type="InterPro" id="IPR031322">
    <property type="entry name" value="Shikimate/glucono_kinase"/>
</dbReference>